<gene>
    <name evidence="3" type="ORF">EJ04DRAFT_529712</name>
</gene>
<dbReference type="SUPFAM" id="SSF51735">
    <property type="entry name" value="NAD(P)-binding Rossmann-fold domains"/>
    <property type="match status" value="1"/>
</dbReference>
<dbReference type="InterPro" id="IPR036291">
    <property type="entry name" value="NAD(P)-bd_dom_sf"/>
</dbReference>
<accession>A0A9P4QLG6</accession>
<dbReference type="PANTHER" id="PTHR24320">
    <property type="entry name" value="RETINOL DEHYDROGENASE"/>
    <property type="match status" value="1"/>
</dbReference>
<evidence type="ECO:0000313" key="3">
    <source>
        <dbReference type="EMBL" id="KAF2727099.1"/>
    </source>
</evidence>
<dbReference type="PRINTS" id="PR00081">
    <property type="entry name" value="GDHRDH"/>
</dbReference>
<proteinExistence type="inferred from homology"/>
<dbReference type="InterPro" id="IPR002347">
    <property type="entry name" value="SDR_fam"/>
</dbReference>
<keyword evidence="4" id="KW-1185">Reference proteome</keyword>
<keyword evidence="2" id="KW-0560">Oxidoreductase</keyword>
<dbReference type="Gene3D" id="3.40.50.720">
    <property type="entry name" value="NAD(P)-binding Rossmann-like Domain"/>
    <property type="match status" value="1"/>
</dbReference>
<evidence type="ECO:0000256" key="1">
    <source>
        <dbReference type="ARBA" id="ARBA00006484"/>
    </source>
</evidence>
<evidence type="ECO:0000256" key="2">
    <source>
        <dbReference type="ARBA" id="ARBA00023002"/>
    </source>
</evidence>
<protein>
    <submittedName>
        <fullName evidence="3">Oxidoreductase</fullName>
    </submittedName>
</protein>
<comment type="caution">
    <text evidence="3">The sequence shown here is derived from an EMBL/GenBank/DDBJ whole genome shotgun (WGS) entry which is preliminary data.</text>
</comment>
<reference evidence="3" key="1">
    <citation type="journal article" date="2020" name="Stud. Mycol.">
        <title>101 Dothideomycetes genomes: a test case for predicting lifestyles and emergence of pathogens.</title>
        <authorList>
            <person name="Haridas S."/>
            <person name="Albert R."/>
            <person name="Binder M."/>
            <person name="Bloem J."/>
            <person name="Labutti K."/>
            <person name="Salamov A."/>
            <person name="Andreopoulos B."/>
            <person name="Baker S."/>
            <person name="Barry K."/>
            <person name="Bills G."/>
            <person name="Bluhm B."/>
            <person name="Cannon C."/>
            <person name="Castanera R."/>
            <person name="Culley D."/>
            <person name="Daum C."/>
            <person name="Ezra D."/>
            <person name="Gonzalez J."/>
            <person name="Henrissat B."/>
            <person name="Kuo A."/>
            <person name="Liang C."/>
            <person name="Lipzen A."/>
            <person name="Lutzoni F."/>
            <person name="Magnuson J."/>
            <person name="Mondo S."/>
            <person name="Nolan M."/>
            <person name="Ohm R."/>
            <person name="Pangilinan J."/>
            <person name="Park H.-J."/>
            <person name="Ramirez L."/>
            <person name="Alfaro M."/>
            <person name="Sun H."/>
            <person name="Tritt A."/>
            <person name="Yoshinaga Y."/>
            <person name="Zwiers L.-H."/>
            <person name="Turgeon B."/>
            <person name="Goodwin S."/>
            <person name="Spatafora J."/>
            <person name="Crous P."/>
            <person name="Grigoriev I."/>
        </authorList>
    </citation>
    <scope>NUCLEOTIDE SEQUENCE</scope>
    <source>
        <strain evidence="3">CBS 125425</strain>
    </source>
</reference>
<dbReference type="OrthoDB" id="191139at2759"/>
<dbReference type="GO" id="GO:0016491">
    <property type="term" value="F:oxidoreductase activity"/>
    <property type="evidence" value="ECO:0007669"/>
    <property type="project" value="UniProtKB-KW"/>
</dbReference>
<organism evidence="3 4">
    <name type="scientific">Polyplosphaeria fusca</name>
    <dbReference type="NCBI Taxonomy" id="682080"/>
    <lineage>
        <taxon>Eukaryota</taxon>
        <taxon>Fungi</taxon>
        <taxon>Dikarya</taxon>
        <taxon>Ascomycota</taxon>
        <taxon>Pezizomycotina</taxon>
        <taxon>Dothideomycetes</taxon>
        <taxon>Pleosporomycetidae</taxon>
        <taxon>Pleosporales</taxon>
        <taxon>Tetraplosphaeriaceae</taxon>
        <taxon>Polyplosphaeria</taxon>
    </lineage>
</organism>
<dbReference type="Proteomes" id="UP000799444">
    <property type="component" value="Unassembled WGS sequence"/>
</dbReference>
<name>A0A9P4QLG6_9PLEO</name>
<dbReference type="Pfam" id="PF00106">
    <property type="entry name" value="adh_short"/>
    <property type="match status" value="1"/>
</dbReference>
<evidence type="ECO:0000313" key="4">
    <source>
        <dbReference type="Proteomes" id="UP000799444"/>
    </source>
</evidence>
<comment type="similarity">
    <text evidence="1">Belongs to the short-chain dehydrogenases/reductases (SDR) family.</text>
</comment>
<dbReference type="PANTHER" id="PTHR24320:SF154">
    <property type="entry name" value="OXIDOREDUCTASE, SHORT-CHAIN DEHYDROGENASE_REDUCTASE FAMILY (AFU_ORTHOLOGUE AFUA_2G04560)"/>
    <property type="match status" value="1"/>
</dbReference>
<dbReference type="EMBL" id="ML996355">
    <property type="protein sequence ID" value="KAF2727099.1"/>
    <property type="molecule type" value="Genomic_DNA"/>
</dbReference>
<dbReference type="AlphaFoldDB" id="A0A9P4QLG6"/>
<sequence length="307" mass="33744">MASSTYPYNPSKEIPPLDNKVILITGGTAGIGTEFILQFAKHNPARIYFTGRNETSAKKVITSAKAINANLDIHFLQCDFTSLKSVQAAAQKFASSNTRLDILMCNAGIMMTPPGTTADGYELQMGVNHIAHALLIKALLPLLQHTSTLPNTTTRIVLTSSLAATNPMGGIRFADLKTAQDWGAMGPMMRYAQSKLANVLYAKQLAVHYPSITSVSIHPGIFKSGLWQVHRRIDRAVLQLTTFWRQVSVEDGAKNGLWCATVGEGEVENGAFYEPVGRRGEESRFMRDEGLAGELWEWTERELEAWG</sequence>